<dbReference type="PANTHER" id="PTHR43384:SF4">
    <property type="entry name" value="CELLULOSE BIOSYNTHESIS PROTEIN BCSQ-RELATED"/>
    <property type="match status" value="1"/>
</dbReference>
<evidence type="ECO:0000256" key="3">
    <source>
        <dbReference type="PIRSR" id="PIRSR003092-1"/>
    </source>
</evidence>
<dbReference type="Pfam" id="PF01656">
    <property type="entry name" value="CbiA"/>
    <property type="match status" value="1"/>
</dbReference>
<sequence>MSKPRKTEVIGVASGKGGVGKTTTSINLAVALTQLGHSVMLFDADLGLANAQIALGARAEYNLGHFLAGQKTLQEILITTRQGVKLIPGASGMQELAGLSDIQAASIVQSFGVLADDVDYLIVDVAAGISPSVLSFLAACQRRFIVVKDDPSSIADAYGTIKILSKEMGLDEIYLLPNMVKSQSEGWKLYKKLNDVCVRFLGESVHYLTSIEEDEMVLRALKKYQSVMELAPGTAAARDYMRLAEACTHLRPIDHPSGGLQFFMERLMQNSSSDT</sequence>
<dbReference type="Gene3D" id="3.40.50.300">
    <property type="entry name" value="P-loop containing nucleotide triphosphate hydrolases"/>
    <property type="match status" value="1"/>
</dbReference>
<name>A0A315ESH5_9BURK</name>
<dbReference type="GO" id="GO:0051782">
    <property type="term" value="P:negative regulation of cell division"/>
    <property type="evidence" value="ECO:0007669"/>
    <property type="project" value="TreeGrafter"/>
</dbReference>
<dbReference type="PANTHER" id="PTHR43384">
    <property type="entry name" value="SEPTUM SITE-DETERMINING PROTEIN MIND HOMOLOG, CHLOROPLASTIC-RELATED"/>
    <property type="match status" value="1"/>
</dbReference>
<feature type="domain" description="CobQ/CobB/MinD/ParA nucleotide binding" evidence="4">
    <location>
        <begin position="10"/>
        <end position="223"/>
    </location>
</feature>
<feature type="binding site" evidence="3">
    <location>
        <begin position="16"/>
        <end position="23"/>
    </location>
    <ligand>
        <name>ATP</name>
        <dbReference type="ChEBI" id="CHEBI:30616"/>
    </ligand>
</feature>
<dbReference type="GO" id="GO:0005524">
    <property type="term" value="F:ATP binding"/>
    <property type="evidence" value="ECO:0007669"/>
    <property type="project" value="UniProtKB-KW"/>
</dbReference>
<organism evidence="5 6">
    <name type="scientific">Limnohabitans curvus</name>
    <dbReference type="NCBI Taxonomy" id="323423"/>
    <lineage>
        <taxon>Bacteria</taxon>
        <taxon>Pseudomonadati</taxon>
        <taxon>Pseudomonadota</taxon>
        <taxon>Betaproteobacteria</taxon>
        <taxon>Burkholderiales</taxon>
        <taxon>Comamonadaceae</taxon>
        <taxon>Limnohabitans</taxon>
    </lineage>
</organism>
<protein>
    <submittedName>
        <fullName evidence="5">Chromosome partitioning ATPase</fullName>
    </submittedName>
</protein>
<dbReference type="InterPro" id="IPR050625">
    <property type="entry name" value="ParA/MinD_ATPase"/>
</dbReference>
<gene>
    <name evidence="5" type="ORF">B9Z44_09560</name>
</gene>
<dbReference type="GO" id="GO:0016887">
    <property type="term" value="F:ATP hydrolysis activity"/>
    <property type="evidence" value="ECO:0007669"/>
    <property type="project" value="TreeGrafter"/>
</dbReference>
<evidence type="ECO:0000259" key="4">
    <source>
        <dbReference type="Pfam" id="PF01656"/>
    </source>
</evidence>
<dbReference type="GO" id="GO:0005829">
    <property type="term" value="C:cytosol"/>
    <property type="evidence" value="ECO:0007669"/>
    <property type="project" value="TreeGrafter"/>
</dbReference>
<dbReference type="AlphaFoldDB" id="A0A315ESH5"/>
<dbReference type="CDD" id="cd02038">
    <property type="entry name" value="FlhG-like"/>
    <property type="match status" value="1"/>
</dbReference>
<accession>A0A315ESH5</accession>
<dbReference type="GO" id="GO:0009898">
    <property type="term" value="C:cytoplasmic side of plasma membrane"/>
    <property type="evidence" value="ECO:0007669"/>
    <property type="project" value="TreeGrafter"/>
</dbReference>
<dbReference type="InterPro" id="IPR002586">
    <property type="entry name" value="CobQ/CobB/MinD/ParA_Nub-bd_dom"/>
</dbReference>
<reference evidence="5 6" key="1">
    <citation type="submission" date="2017-04" db="EMBL/GenBank/DDBJ databases">
        <title>Unexpected and diverse lifestyles within the genus Limnohabitans.</title>
        <authorList>
            <person name="Kasalicky V."/>
            <person name="Mehrshad M."/>
            <person name="Andrei S.-A."/>
            <person name="Salcher M."/>
            <person name="Kratochvilova H."/>
            <person name="Simek K."/>
            <person name="Ghai R."/>
        </authorList>
    </citation>
    <scope>NUCLEOTIDE SEQUENCE [LARGE SCALE GENOMIC DNA]</scope>
    <source>
        <strain evidence="5 6">MWH-C5</strain>
    </source>
</reference>
<comment type="caution">
    <text evidence="5">The sequence shown here is derived from an EMBL/GenBank/DDBJ whole genome shotgun (WGS) entry which is preliminary data.</text>
</comment>
<keyword evidence="6" id="KW-1185">Reference proteome</keyword>
<proteinExistence type="predicted"/>
<evidence type="ECO:0000313" key="6">
    <source>
        <dbReference type="Proteomes" id="UP000251341"/>
    </source>
</evidence>
<dbReference type="RefSeq" id="WP_108359728.1">
    <property type="nucleotide sequence ID" value="NZ_NESP01000001.1"/>
</dbReference>
<evidence type="ECO:0000256" key="2">
    <source>
        <dbReference type="ARBA" id="ARBA00022840"/>
    </source>
</evidence>
<keyword evidence="1 3" id="KW-0547">Nucleotide-binding</keyword>
<dbReference type="SUPFAM" id="SSF52540">
    <property type="entry name" value="P-loop containing nucleoside triphosphate hydrolases"/>
    <property type="match status" value="1"/>
</dbReference>
<dbReference type="EMBL" id="NESP01000001">
    <property type="protein sequence ID" value="PUE59798.1"/>
    <property type="molecule type" value="Genomic_DNA"/>
</dbReference>
<evidence type="ECO:0000313" key="5">
    <source>
        <dbReference type="EMBL" id="PUE59798.1"/>
    </source>
</evidence>
<dbReference type="PIRSF" id="PIRSF003092">
    <property type="entry name" value="MinD"/>
    <property type="match status" value="1"/>
</dbReference>
<keyword evidence="2 3" id="KW-0067">ATP-binding</keyword>
<dbReference type="InterPro" id="IPR025501">
    <property type="entry name" value="MinD_FleN"/>
</dbReference>
<dbReference type="InterPro" id="IPR027417">
    <property type="entry name" value="P-loop_NTPase"/>
</dbReference>
<evidence type="ECO:0000256" key="1">
    <source>
        <dbReference type="ARBA" id="ARBA00022741"/>
    </source>
</evidence>
<dbReference type="Proteomes" id="UP000251341">
    <property type="component" value="Unassembled WGS sequence"/>
</dbReference>
<dbReference type="InterPro" id="IPR033875">
    <property type="entry name" value="FlhG"/>
</dbReference>